<accession>A0A2G5UIS1</accession>
<dbReference type="Gene3D" id="3.80.10.10">
    <property type="entry name" value="Ribonuclease Inhibitor"/>
    <property type="match status" value="1"/>
</dbReference>
<dbReference type="InterPro" id="IPR012885">
    <property type="entry name" value="F-box_Sdz-33"/>
</dbReference>
<dbReference type="Proteomes" id="UP000230233">
    <property type="component" value="Chromosome III"/>
</dbReference>
<feature type="domain" description="F-box" evidence="1">
    <location>
        <begin position="5"/>
        <end position="52"/>
    </location>
</feature>
<name>A0A2G5UIS1_9PELO</name>
<dbReference type="InterPro" id="IPR053222">
    <property type="entry name" value="Zygotic_Embryogenesis-Asso"/>
</dbReference>
<evidence type="ECO:0000313" key="3">
    <source>
        <dbReference type="Proteomes" id="UP000230233"/>
    </source>
</evidence>
<organism evidence="2 3">
    <name type="scientific">Caenorhabditis nigoni</name>
    <dbReference type="NCBI Taxonomy" id="1611254"/>
    <lineage>
        <taxon>Eukaryota</taxon>
        <taxon>Metazoa</taxon>
        <taxon>Ecdysozoa</taxon>
        <taxon>Nematoda</taxon>
        <taxon>Chromadorea</taxon>
        <taxon>Rhabditida</taxon>
        <taxon>Rhabditina</taxon>
        <taxon>Rhabditomorpha</taxon>
        <taxon>Rhabditoidea</taxon>
        <taxon>Rhabditidae</taxon>
        <taxon>Peloderinae</taxon>
        <taxon>Caenorhabditis</taxon>
    </lineage>
</organism>
<keyword evidence="3" id="KW-1185">Reference proteome</keyword>
<dbReference type="InterPro" id="IPR032675">
    <property type="entry name" value="LRR_dom_sf"/>
</dbReference>
<dbReference type="PANTHER" id="PTHR22899">
    <property type="entry name" value="CYCLIN-RELATED F-BOX FAMILY"/>
    <property type="match status" value="1"/>
</dbReference>
<reference evidence="3" key="1">
    <citation type="submission" date="2017-10" db="EMBL/GenBank/DDBJ databases">
        <title>Rapid genome shrinkage in a self-fertile nematode reveals novel sperm competition proteins.</title>
        <authorList>
            <person name="Yin D."/>
            <person name="Schwarz E.M."/>
            <person name="Thomas C.G."/>
            <person name="Felde R.L."/>
            <person name="Korf I.F."/>
            <person name="Cutter A.D."/>
            <person name="Schartner C.M."/>
            <person name="Ralston E.J."/>
            <person name="Meyer B.J."/>
            <person name="Haag E.S."/>
        </authorList>
    </citation>
    <scope>NUCLEOTIDE SEQUENCE [LARGE SCALE GENOMIC DNA]</scope>
    <source>
        <strain evidence="3">JU1422</strain>
    </source>
</reference>
<proteinExistence type="predicted"/>
<dbReference type="Pfam" id="PF07735">
    <property type="entry name" value="FBA_2"/>
    <property type="match status" value="1"/>
</dbReference>
<sequence length="343" mass="40431">MTNLRFHFQRLPDDLYSKVLKTMEHPEIIAYSFTSKKSFSFIQTLGLSLEDVHIKMEKLSAVYLNFGCYTVEINMRMGENGREKTSLDDIPVSVDVSTEKIDWSLNRETMEWRIISESTVSTWSNQEKSIGEWIQHLCSIFRCEDYESEFQIKEIRVDIQSLRNIFPKLRRVYINGFTDDPSEHDIQSYQIILRAFLPDVQNLRLYGVPLQENLSLEHIGMANLKELELYSPRNPKLENLQTLNVERCSFYTDQFSLRDLNRFFKLWMKGSNPKLKYLEVDGETIADWNDLMKGLKAEETRRLQEEGEADQKEYIIQNCYGSSARIMLFKTRFVARVQFTVLN</sequence>
<dbReference type="PROSITE" id="PS50181">
    <property type="entry name" value="FBOX"/>
    <property type="match status" value="1"/>
</dbReference>
<dbReference type="PANTHER" id="PTHR22899:SF0">
    <property type="entry name" value="F-BOX ASSOCIATED DOMAIN-CONTAINING PROTEIN-RELATED"/>
    <property type="match status" value="1"/>
</dbReference>
<evidence type="ECO:0000313" key="2">
    <source>
        <dbReference type="EMBL" id="PIC39452.1"/>
    </source>
</evidence>
<dbReference type="SUPFAM" id="SSF52047">
    <property type="entry name" value="RNI-like"/>
    <property type="match status" value="1"/>
</dbReference>
<comment type="caution">
    <text evidence="2">The sequence shown here is derived from an EMBL/GenBank/DDBJ whole genome shotgun (WGS) entry which is preliminary data.</text>
</comment>
<dbReference type="AlphaFoldDB" id="A0A2G5UIS1"/>
<dbReference type="EMBL" id="PDUG01000003">
    <property type="protein sequence ID" value="PIC39452.1"/>
    <property type="molecule type" value="Genomic_DNA"/>
</dbReference>
<gene>
    <name evidence="2" type="primary">Cnig_chr_III.g11134</name>
    <name evidence="2" type="ORF">B9Z55_011134</name>
</gene>
<evidence type="ECO:0000259" key="1">
    <source>
        <dbReference type="PROSITE" id="PS50181"/>
    </source>
</evidence>
<protein>
    <recommendedName>
        <fullName evidence="1">F-box domain-containing protein</fullName>
    </recommendedName>
</protein>
<dbReference type="InterPro" id="IPR001810">
    <property type="entry name" value="F-box_dom"/>
</dbReference>
<dbReference type="Pfam" id="PF00646">
    <property type="entry name" value="F-box"/>
    <property type="match status" value="1"/>
</dbReference>